<comment type="caution">
    <text evidence="7">The sequence shown here is derived from an EMBL/GenBank/DDBJ whole genome shotgun (WGS) entry which is preliminary data.</text>
</comment>
<dbReference type="EMBL" id="BSDP01000001">
    <property type="protein sequence ID" value="GLI26069.1"/>
    <property type="molecule type" value="Genomic_DNA"/>
</dbReference>
<keyword evidence="4 5" id="KW-0472">Membrane</keyword>
<dbReference type="RefSeq" id="WP_281882068.1">
    <property type="nucleotide sequence ID" value="NZ_BSDP01000001.1"/>
</dbReference>
<evidence type="ECO:0000256" key="4">
    <source>
        <dbReference type="ARBA" id="ARBA00023136"/>
    </source>
</evidence>
<name>A0A9W6FMN3_9MICO</name>
<evidence type="ECO:0000256" key="2">
    <source>
        <dbReference type="ARBA" id="ARBA00022692"/>
    </source>
</evidence>
<evidence type="ECO:0000313" key="7">
    <source>
        <dbReference type="EMBL" id="GLI26069.1"/>
    </source>
</evidence>
<dbReference type="Pfam" id="PF06271">
    <property type="entry name" value="RDD"/>
    <property type="match status" value="1"/>
</dbReference>
<keyword evidence="3 5" id="KW-1133">Transmembrane helix</keyword>
<sequence>MAAQPETDAPGDAFLVGEAVRLDVRTASVFLRAAGAAIDVLATLLAVALVLLAAVNVAALQLDSALGQAVGVAILVTFLVIVPTVVETASSGRSLGKLAIGARVVRDDGGAIQARHAFVRALVGVLEIYLTFGGLALAVGFLNPHGKRLGDILAGTHAQAERVPHVPRVVTGLPMELADWAATADVARLPAPLARRIAQFLAEAPHLVPDSRARLAGTLARDATPYVSPVPDVAPEALLAGIVAVRRHRDATALALESERMRALEPVLGARPAGFPER</sequence>
<feature type="transmembrane region" description="Helical" evidence="5">
    <location>
        <begin position="29"/>
        <end position="53"/>
    </location>
</feature>
<protein>
    <submittedName>
        <fullName evidence="7">RDD family protein</fullName>
    </submittedName>
</protein>
<dbReference type="PANTHER" id="PTHR38480:SF1">
    <property type="entry name" value="SLR0254 PROTEIN"/>
    <property type="match status" value="1"/>
</dbReference>
<dbReference type="PANTHER" id="PTHR38480">
    <property type="entry name" value="SLR0254 PROTEIN"/>
    <property type="match status" value="1"/>
</dbReference>
<feature type="transmembrane region" description="Helical" evidence="5">
    <location>
        <begin position="65"/>
        <end position="86"/>
    </location>
</feature>
<evidence type="ECO:0000256" key="1">
    <source>
        <dbReference type="ARBA" id="ARBA00004141"/>
    </source>
</evidence>
<accession>A0A9W6FMN3</accession>
<evidence type="ECO:0000313" key="8">
    <source>
        <dbReference type="Proteomes" id="UP001144396"/>
    </source>
</evidence>
<feature type="transmembrane region" description="Helical" evidence="5">
    <location>
        <begin position="117"/>
        <end position="142"/>
    </location>
</feature>
<evidence type="ECO:0000256" key="5">
    <source>
        <dbReference type="SAM" id="Phobius"/>
    </source>
</evidence>
<gene>
    <name evidence="7" type="ORF">ARHIZOSPH14_03110</name>
</gene>
<dbReference type="AlphaFoldDB" id="A0A9W6FMN3"/>
<keyword evidence="2 5" id="KW-0812">Transmembrane</keyword>
<evidence type="ECO:0000259" key="6">
    <source>
        <dbReference type="Pfam" id="PF06271"/>
    </source>
</evidence>
<dbReference type="PROSITE" id="PS50890">
    <property type="entry name" value="PUA"/>
    <property type="match status" value="1"/>
</dbReference>
<organism evidence="7 8">
    <name type="scientific">Agromyces rhizosphaerae</name>
    <dbReference type="NCBI Taxonomy" id="88374"/>
    <lineage>
        <taxon>Bacteria</taxon>
        <taxon>Bacillati</taxon>
        <taxon>Actinomycetota</taxon>
        <taxon>Actinomycetes</taxon>
        <taxon>Micrococcales</taxon>
        <taxon>Microbacteriaceae</taxon>
        <taxon>Agromyces</taxon>
    </lineage>
</organism>
<evidence type="ECO:0000256" key="3">
    <source>
        <dbReference type="ARBA" id="ARBA00022989"/>
    </source>
</evidence>
<dbReference type="Proteomes" id="UP001144396">
    <property type="component" value="Unassembled WGS sequence"/>
</dbReference>
<proteinExistence type="predicted"/>
<dbReference type="GO" id="GO:0016020">
    <property type="term" value="C:membrane"/>
    <property type="evidence" value="ECO:0007669"/>
    <property type="project" value="UniProtKB-SubCell"/>
</dbReference>
<feature type="domain" description="RDD" evidence="6">
    <location>
        <begin position="26"/>
        <end position="155"/>
    </location>
</feature>
<keyword evidence="8" id="KW-1185">Reference proteome</keyword>
<reference evidence="7" key="1">
    <citation type="submission" date="2022-12" db="EMBL/GenBank/DDBJ databases">
        <title>Reference genome sequencing for broad-spectrum identification of bacterial and archaeal isolates by mass spectrometry.</title>
        <authorList>
            <person name="Sekiguchi Y."/>
            <person name="Tourlousse D.M."/>
        </authorList>
    </citation>
    <scope>NUCLEOTIDE SEQUENCE</scope>
    <source>
        <strain evidence="7">14</strain>
    </source>
</reference>
<dbReference type="InterPro" id="IPR010432">
    <property type="entry name" value="RDD"/>
</dbReference>
<comment type="subcellular location">
    <subcellularLocation>
        <location evidence="1">Membrane</location>
        <topology evidence="1">Multi-pass membrane protein</topology>
    </subcellularLocation>
</comment>